<accession>A0A1Q4V919</accession>
<evidence type="ECO:0000313" key="2">
    <source>
        <dbReference type="Proteomes" id="UP000186455"/>
    </source>
</evidence>
<protein>
    <submittedName>
        <fullName evidence="1">Uncharacterized protein</fullName>
    </submittedName>
</protein>
<proteinExistence type="predicted"/>
<keyword evidence="2" id="KW-1185">Reference proteome</keyword>
<reference evidence="1 2" key="1">
    <citation type="submission" date="2015-06" db="EMBL/GenBank/DDBJ databases">
        <title>Cloning and characterization of the uncialamcin biosynthetic gene cluster.</title>
        <authorList>
            <person name="Yan X."/>
            <person name="Huang T."/>
            <person name="Ge H."/>
            <person name="Shen B."/>
        </authorList>
    </citation>
    <scope>NUCLEOTIDE SEQUENCE [LARGE SCALE GENOMIC DNA]</scope>
    <source>
        <strain evidence="1 2">DCA2648</strain>
    </source>
</reference>
<organism evidence="1 2">
    <name type="scientific">Streptomyces uncialis</name>
    <dbReference type="NCBI Taxonomy" id="1048205"/>
    <lineage>
        <taxon>Bacteria</taxon>
        <taxon>Bacillati</taxon>
        <taxon>Actinomycetota</taxon>
        <taxon>Actinomycetes</taxon>
        <taxon>Kitasatosporales</taxon>
        <taxon>Streptomycetaceae</taxon>
        <taxon>Streptomyces</taxon>
    </lineage>
</organism>
<dbReference type="EMBL" id="LFBV01000003">
    <property type="protein sequence ID" value="OKH94314.1"/>
    <property type="molecule type" value="Genomic_DNA"/>
</dbReference>
<sequence length="72" mass="7445">MTARDTDKLETTLGAGRRVTLSLPPTDAPWAAGGVGALRAVPPTHTEHDENPPPLPEEPALPLSVAMLGLGI</sequence>
<dbReference type="AlphaFoldDB" id="A0A1Q4V919"/>
<dbReference type="Proteomes" id="UP000186455">
    <property type="component" value="Unassembled WGS sequence"/>
</dbReference>
<gene>
    <name evidence="1" type="ORF">AB852_15840</name>
</gene>
<evidence type="ECO:0000313" key="1">
    <source>
        <dbReference type="EMBL" id="OKH94314.1"/>
    </source>
</evidence>
<name>A0A1Q4V919_9ACTN</name>
<comment type="caution">
    <text evidence="1">The sequence shown here is derived from an EMBL/GenBank/DDBJ whole genome shotgun (WGS) entry which is preliminary data.</text>
</comment>